<accession>A0ABN7BEQ5</accession>
<sequence>MPPSSTTIFNIVRVVIIIYETGLSPFDRSGLLCERSSNRRALDFNNMRLAILLAAVCLVYSAKSAKILVFIPFPMKSHHFAFQPIIRELAERGHQITYVTAVPMEKPMPANMRQILVPNIHSEILSKNILPGFTGFGQMPTPQMSWAFSKVGQAVMEATLSTAQAQEIIHSNDAYDLIIHESFFVSEPVTALQHRFGAPGVALMPLADSSWLNQNSGLTDNPSYMIDFKTDFTDKLTFFERLHNTYHLASTLLVSYYHLHIMQGIMDKYFNYTGWETRPAISKLVADQSLILVNSHHSVGYSYPRAPHVKEVGGINLRPVKPLPKDLEKLLDDSPQGVIYFSLGSNINMAEVSSAEIRDAFSKVFGRLKERVLWKWSGKDYPKVPANVHMSDWFPQQDILVHKNIKLFITHGGLLSTTEAVNSAVPLLGIPFFADQRKNLNQVVSAGFGLRLDYENLTEASISWGINEVLNNQKYKQQAVKQMELFKDRVMTPVEESVYWIEYVLRNGKALQPVSVGMPLYQLYMLDVFSAIVVSLIVVTYAAKRIISVVAANTIHVSRSFAVVLLASFFAADGARILFIAPFPANSHHAVYRPIIKRLVEVGHHVTYYTPMPMPNQPNSTNLKIVMIPFESTSSQVIRASNSDMPYQMSFHTLIRLGFEAIDASMKGDIFQDLLKSNEKYDMVISGAGFFQMSLSSFAHKFNATNVNIIPVGDVSFITEMAGGPDNPAYMVNVFSPRSDQMNFWERLENVYDWFYIRIVSFYYSLVHYQNTADKYMHYPSWESRPSVTALTSEAALVLLNSHVSVGYAFPKPPHFKEIGGVNVVPSKPLPQDLNDFLDSATDGAIYFSLGSIVQVSDVAGDSVKEAFINVFKTMKQKVLWKWETDNFTDKPANVMTSKWFPQQDVLAHPNVKVFITQGGMMSIFESVARGVPLLGIPFFGDQYKNMKHATTYNYGVQLDRTNLTETSIRWALGELLHNPVYKREAERRAKLFYDRPKQPVDEAIYWIEYVLRHGNALLPQSVYLPFYKLYLLDVIGFLAFFQPILPELRILQPSSAIPFGRISLKMITSILCFLLDNPRVP</sequence>
<proteinExistence type="inferred from homology"/>
<keyword evidence="4" id="KW-0472">Membrane</keyword>
<comment type="similarity">
    <text evidence="1">Belongs to the UDP-glycosyltransferase family.</text>
</comment>
<keyword evidence="3" id="KW-0808">Transferase</keyword>
<evidence type="ECO:0000313" key="6">
    <source>
        <dbReference type="Proteomes" id="UP001307889"/>
    </source>
</evidence>
<dbReference type="InterPro" id="IPR002213">
    <property type="entry name" value="UDP_glucos_trans"/>
</dbReference>
<dbReference type="Pfam" id="PF00201">
    <property type="entry name" value="UDPGT"/>
    <property type="match status" value="2"/>
</dbReference>
<keyword evidence="6" id="KW-1185">Reference proteome</keyword>
<dbReference type="CDD" id="cd03784">
    <property type="entry name" value="GT1_Gtf-like"/>
    <property type="match status" value="2"/>
</dbReference>
<dbReference type="PANTHER" id="PTHR48043">
    <property type="entry name" value="EG:EG0003.4 PROTEIN-RELATED"/>
    <property type="match status" value="1"/>
</dbReference>
<dbReference type="SUPFAM" id="SSF53756">
    <property type="entry name" value="UDP-Glycosyltransferase/glycogen phosphorylase"/>
    <property type="match status" value="2"/>
</dbReference>
<name>A0ABN7BEQ5_9HEMI</name>
<feature type="transmembrane region" description="Helical" evidence="4">
    <location>
        <begin position="49"/>
        <end position="73"/>
    </location>
</feature>
<gene>
    <name evidence="5" type="ORF">NTJ_15635</name>
</gene>
<dbReference type="Gene3D" id="3.40.50.2000">
    <property type="entry name" value="Glycogen Phosphorylase B"/>
    <property type="match status" value="4"/>
</dbReference>
<keyword evidence="4" id="KW-1133">Transmembrane helix</keyword>
<feature type="transmembrane region" description="Helical" evidence="4">
    <location>
        <begin position="521"/>
        <end position="543"/>
    </location>
</feature>
<evidence type="ECO:0000256" key="3">
    <source>
        <dbReference type="ARBA" id="ARBA00022679"/>
    </source>
</evidence>
<dbReference type="EMBL" id="AP028922">
    <property type="protein sequence ID" value="BET02817.1"/>
    <property type="molecule type" value="Genomic_DNA"/>
</dbReference>
<keyword evidence="4" id="KW-0812">Transmembrane</keyword>
<organism evidence="5 6">
    <name type="scientific">Nesidiocoris tenuis</name>
    <dbReference type="NCBI Taxonomy" id="355587"/>
    <lineage>
        <taxon>Eukaryota</taxon>
        <taxon>Metazoa</taxon>
        <taxon>Ecdysozoa</taxon>
        <taxon>Arthropoda</taxon>
        <taxon>Hexapoda</taxon>
        <taxon>Insecta</taxon>
        <taxon>Pterygota</taxon>
        <taxon>Neoptera</taxon>
        <taxon>Paraneoptera</taxon>
        <taxon>Hemiptera</taxon>
        <taxon>Heteroptera</taxon>
        <taxon>Panheteroptera</taxon>
        <taxon>Cimicomorpha</taxon>
        <taxon>Miridae</taxon>
        <taxon>Dicyphina</taxon>
        <taxon>Nesidiocoris</taxon>
    </lineage>
</organism>
<evidence type="ECO:0000256" key="1">
    <source>
        <dbReference type="ARBA" id="ARBA00009995"/>
    </source>
</evidence>
<dbReference type="InterPro" id="IPR035595">
    <property type="entry name" value="UDP_glycos_trans_CS"/>
</dbReference>
<keyword evidence="2" id="KW-0328">Glycosyltransferase</keyword>
<evidence type="ECO:0000313" key="5">
    <source>
        <dbReference type="EMBL" id="BET02817.1"/>
    </source>
</evidence>
<dbReference type="PROSITE" id="PS00375">
    <property type="entry name" value="UDPGT"/>
    <property type="match status" value="2"/>
</dbReference>
<dbReference type="PANTHER" id="PTHR48043:SF145">
    <property type="entry name" value="FI06409P-RELATED"/>
    <property type="match status" value="1"/>
</dbReference>
<dbReference type="Proteomes" id="UP001307889">
    <property type="component" value="Chromosome 14"/>
</dbReference>
<reference evidence="5 6" key="1">
    <citation type="submission" date="2023-09" db="EMBL/GenBank/DDBJ databases">
        <title>Nesidiocoris tenuis whole genome shotgun sequence.</title>
        <authorList>
            <person name="Shibata T."/>
            <person name="Shimoda M."/>
            <person name="Kobayashi T."/>
            <person name="Uehara T."/>
        </authorList>
    </citation>
    <scope>NUCLEOTIDE SEQUENCE [LARGE SCALE GENOMIC DNA]</scope>
    <source>
        <strain evidence="5 6">Japan</strain>
    </source>
</reference>
<dbReference type="InterPro" id="IPR050271">
    <property type="entry name" value="UDP-glycosyltransferase"/>
</dbReference>
<protein>
    <submittedName>
        <fullName evidence="5">Glucuronosyltransferase</fullName>
    </submittedName>
</protein>
<evidence type="ECO:0000256" key="4">
    <source>
        <dbReference type="SAM" id="Phobius"/>
    </source>
</evidence>
<evidence type="ECO:0000256" key="2">
    <source>
        <dbReference type="ARBA" id="ARBA00022676"/>
    </source>
</evidence>